<feature type="compositionally biased region" description="Basic and acidic residues" evidence="1">
    <location>
        <begin position="114"/>
        <end position="125"/>
    </location>
</feature>
<keyword evidence="3" id="KW-1185">Reference proteome</keyword>
<dbReference type="AlphaFoldDB" id="L8HIG5"/>
<dbReference type="Proteomes" id="UP000011083">
    <property type="component" value="Unassembled WGS sequence"/>
</dbReference>
<feature type="compositionally biased region" description="Basic residues" evidence="1">
    <location>
        <begin position="145"/>
        <end position="154"/>
    </location>
</feature>
<feature type="compositionally biased region" description="Polar residues" evidence="1">
    <location>
        <begin position="43"/>
        <end position="52"/>
    </location>
</feature>
<reference evidence="2 3" key="1">
    <citation type="journal article" date="2013" name="Genome Biol.">
        <title>Genome of Acanthamoeba castellanii highlights extensive lateral gene transfer and early evolution of tyrosine kinase signaling.</title>
        <authorList>
            <person name="Clarke M."/>
            <person name="Lohan A.J."/>
            <person name="Liu B."/>
            <person name="Lagkouvardos I."/>
            <person name="Roy S."/>
            <person name="Zafar N."/>
            <person name="Bertelli C."/>
            <person name="Schilde C."/>
            <person name="Kianianmomeni A."/>
            <person name="Burglin T.R."/>
            <person name="Frech C."/>
            <person name="Turcotte B."/>
            <person name="Kopec K.O."/>
            <person name="Synnott J.M."/>
            <person name="Choo C."/>
            <person name="Paponov I."/>
            <person name="Finkler A."/>
            <person name="Soon Heng Tan C."/>
            <person name="Hutchins A.P."/>
            <person name="Weinmeier T."/>
            <person name="Rattei T."/>
            <person name="Chu J.S."/>
            <person name="Gimenez G."/>
            <person name="Irimia M."/>
            <person name="Rigden D.J."/>
            <person name="Fitzpatrick D.A."/>
            <person name="Lorenzo-Morales J."/>
            <person name="Bateman A."/>
            <person name="Chiu C.H."/>
            <person name="Tang P."/>
            <person name="Hegemann P."/>
            <person name="Fromm H."/>
            <person name="Raoult D."/>
            <person name="Greub G."/>
            <person name="Miranda-Saavedra D."/>
            <person name="Chen N."/>
            <person name="Nash P."/>
            <person name="Ginger M.L."/>
            <person name="Horn M."/>
            <person name="Schaap P."/>
            <person name="Caler L."/>
            <person name="Loftus B."/>
        </authorList>
    </citation>
    <scope>NUCLEOTIDE SEQUENCE [LARGE SCALE GENOMIC DNA]</scope>
    <source>
        <strain evidence="2 3">Neff</strain>
    </source>
</reference>
<sequence length="722" mass="79675">MERDDLPEAMSRRSTGTPRPSSPARATPPRTLVLGRGKLIASPSKSTPGAGSTPTRRNTTTTTTINNNTNKNKKPLHDDDKKKTQHDEEENDEEELQEKAKEEKMKKKKKKRGGKEEAEVEKEKTTTTQTQKTKKRKREAEKRSPPKSKRKGRHLAREEEGSDDDELSREDSFDLNDFMEDLDSTMVEEEEEPHTSSTTTSGRALTEEDDFLLASAFAAAIEPKPVSSRRSAEGKWSVNKLLADLVENQDADADAETGNGYDEETLAFIQQETALRQQRTQGTSDKFDRQERRLDVFPHWPWKLPATEPPSALDPDVLLPSMIDEDTWPLFLGSGECLRFVKTTRDVPESFLRWLFHITALETANEHIVWAAGKALKATATKRTAARSLWVASIRDFEDVLRWYGAADVFSSAARLDTDASVSSGAATAPDADDDSSSPEDHRSADSPERFPVANLERVLDYMARAIRHRPGEYLEHDVVAMLRWVGVLLQDRRVGSRCYASLRACLCAIFDHPVFSPADPLLFQEVELRRVMTELLVTGHGGHVPNQAVVLSLLPTAASPRVLQLRKRMALALLEDHFGATAAVVVSVLANESVPAVAGGDGGDGGGGLEEGEAEARARDEASLDRMSAMLAGVEIGADTDYALLSCMIDFIDFAAIAMRLTVALKALNARIREIHGFNLAITRVKDKLIVLSGKLDQLKRLKGSSAPSPSLRSFLTCDSP</sequence>
<feature type="compositionally biased region" description="Acidic residues" evidence="1">
    <location>
        <begin position="87"/>
        <end position="96"/>
    </location>
</feature>
<evidence type="ECO:0000313" key="3">
    <source>
        <dbReference type="Proteomes" id="UP000011083"/>
    </source>
</evidence>
<dbReference type="KEGG" id="acan:ACA1_292800"/>
<protein>
    <submittedName>
        <fullName evidence="2">Uncharacterized protein</fullName>
    </submittedName>
</protein>
<feature type="compositionally biased region" description="Acidic residues" evidence="1">
    <location>
        <begin position="160"/>
        <end position="192"/>
    </location>
</feature>
<feature type="region of interest" description="Disordered" evidence="1">
    <location>
        <begin position="423"/>
        <end position="448"/>
    </location>
</feature>
<gene>
    <name evidence="2" type="ORF">ACA1_292800</name>
</gene>
<dbReference type="GeneID" id="14926442"/>
<evidence type="ECO:0000256" key="1">
    <source>
        <dbReference type="SAM" id="MobiDB-lite"/>
    </source>
</evidence>
<proteinExistence type="predicted"/>
<dbReference type="VEuPathDB" id="AmoebaDB:ACA1_292800"/>
<feature type="compositionally biased region" description="Low complexity" evidence="1">
    <location>
        <begin position="53"/>
        <end position="70"/>
    </location>
</feature>
<evidence type="ECO:0000313" key="2">
    <source>
        <dbReference type="EMBL" id="ELR25389.1"/>
    </source>
</evidence>
<name>L8HIG5_ACACF</name>
<feature type="compositionally biased region" description="Low complexity" evidence="1">
    <location>
        <begin position="12"/>
        <end position="31"/>
    </location>
</feature>
<feature type="compositionally biased region" description="Basic and acidic residues" evidence="1">
    <location>
        <begin position="75"/>
        <end position="86"/>
    </location>
</feature>
<feature type="compositionally biased region" description="Basic and acidic residues" evidence="1">
    <location>
        <begin position="439"/>
        <end position="448"/>
    </location>
</feature>
<organism evidence="2 3">
    <name type="scientific">Acanthamoeba castellanii (strain ATCC 30010 / Neff)</name>
    <dbReference type="NCBI Taxonomy" id="1257118"/>
    <lineage>
        <taxon>Eukaryota</taxon>
        <taxon>Amoebozoa</taxon>
        <taxon>Discosea</taxon>
        <taxon>Longamoebia</taxon>
        <taxon>Centramoebida</taxon>
        <taxon>Acanthamoebidae</taxon>
        <taxon>Acanthamoeba</taxon>
    </lineage>
</organism>
<dbReference type="EMBL" id="KB007805">
    <property type="protein sequence ID" value="ELR25389.1"/>
    <property type="molecule type" value="Genomic_DNA"/>
</dbReference>
<dbReference type="RefSeq" id="XP_004368144.1">
    <property type="nucleotide sequence ID" value="XM_004368087.1"/>
</dbReference>
<feature type="region of interest" description="Disordered" evidence="1">
    <location>
        <begin position="1"/>
        <end position="206"/>
    </location>
</feature>
<accession>L8HIG5</accession>